<keyword evidence="5" id="KW-1185">Reference proteome</keyword>
<dbReference type="Pfam" id="PF03975">
    <property type="entry name" value="CheD"/>
    <property type="match status" value="1"/>
</dbReference>
<sequence length="202" mass="22382">MSSTGLMEFGHIRRMQDTRFPYEVAVILPGEYFVSREPKVIYTVLGSCISVCLRDPLAGVGGMNHFMLAAPSNTEGHDNWADSGRYGSFAMEMLMNDIFKRGGKKERLEAKVFGGGKIYDGSIDIGAQNAAWALAFLEQEGLSPIKADVGDVCPRKVYYFTDSGKVLMKKLDRIVASEIAKEEGQYRKKLQHAPVQADVTLF</sequence>
<comment type="catalytic activity">
    <reaction evidence="3">
        <text>L-glutaminyl-[protein] + H2O = L-glutamyl-[protein] + NH4(+)</text>
        <dbReference type="Rhea" id="RHEA:16441"/>
        <dbReference type="Rhea" id="RHEA-COMP:10207"/>
        <dbReference type="Rhea" id="RHEA-COMP:10208"/>
        <dbReference type="ChEBI" id="CHEBI:15377"/>
        <dbReference type="ChEBI" id="CHEBI:28938"/>
        <dbReference type="ChEBI" id="CHEBI:29973"/>
        <dbReference type="ChEBI" id="CHEBI:30011"/>
        <dbReference type="EC" id="3.5.1.44"/>
    </reaction>
</comment>
<dbReference type="EMBL" id="CP116967">
    <property type="protein sequence ID" value="WNM56788.1"/>
    <property type="molecule type" value="Genomic_DNA"/>
</dbReference>
<organism evidence="4 5">
    <name type="scientific">Candidatus Nitrospira allomarina</name>
    <dbReference type="NCBI Taxonomy" id="3020900"/>
    <lineage>
        <taxon>Bacteria</taxon>
        <taxon>Pseudomonadati</taxon>
        <taxon>Nitrospirota</taxon>
        <taxon>Nitrospiria</taxon>
        <taxon>Nitrospirales</taxon>
        <taxon>Nitrospiraceae</taxon>
        <taxon>Nitrospira</taxon>
    </lineage>
</organism>
<proteinExistence type="inferred from homology"/>
<dbReference type="RefSeq" id="WP_312640565.1">
    <property type="nucleotide sequence ID" value="NZ_CP116967.1"/>
</dbReference>
<evidence type="ECO:0000313" key="4">
    <source>
        <dbReference type="EMBL" id="WNM56788.1"/>
    </source>
</evidence>
<accession>A0AA96JR70</accession>
<keyword evidence="1 3" id="KW-0145">Chemotaxis</keyword>
<comment type="similarity">
    <text evidence="3">Belongs to the CheD family.</text>
</comment>
<dbReference type="Gene3D" id="3.30.1330.200">
    <property type="match status" value="1"/>
</dbReference>
<dbReference type="GO" id="GO:0006935">
    <property type="term" value="P:chemotaxis"/>
    <property type="evidence" value="ECO:0007669"/>
    <property type="project" value="UniProtKB-UniRule"/>
</dbReference>
<dbReference type="SUPFAM" id="SSF64438">
    <property type="entry name" value="CNF1/YfiH-like putative cysteine hydrolases"/>
    <property type="match status" value="1"/>
</dbReference>
<evidence type="ECO:0000313" key="5">
    <source>
        <dbReference type="Proteomes" id="UP001302719"/>
    </source>
</evidence>
<name>A0AA96JR70_9BACT</name>
<dbReference type="Proteomes" id="UP001302719">
    <property type="component" value="Chromosome"/>
</dbReference>
<dbReference type="InterPro" id="IPR011324">
    <property type="entry name" value="Cytotoxic_necrot_fac-like_cat"/>
</dbReference>
<protein>
    <recommendedName>
        <fullName evidence="3">Probable chemoreceptor glutamine deamidase CheD</fullName>
        <ecNumber evidence="3">3.5.1.44</ecNumber>
    </recommendedName>
</protein>
<dbReference type="PANTHER" id="PTHR35147">
    <property type="entry name" value="CHEMORECEPTOR GLUTAMINE DEAMIDASE CHED-RELATED"/>
    <property type="match status" value="1"/>
</dbReference>
<dbReference type="PANTHER" id="PTHR35147:SF2">
    <property type="entry name" value="CHEMORECEPTOR GLUTAMINE DEAMIDASE CHED-RELATED"/>
    <property type="match status" value="1"/>
</dbReference>
<dbReference type="CDD" id="cd16352">
    <property type="entry name" value="CheD"/>
    <property type="match status" value="1"/>
</dbReference>
<evidence type="ECO:0000256" key="1">
    <source>
        <dbReference type="ARBA" id="ARBA00022500"/>
    </source>
</evidence>
<gene>
    <name evidence="3" type="primary">cheD</name>
    <name evidence="4" type="ORF">PP769_12465</name>
</gene>
<dbReference type="AlphaFoldDB" id="A0AA96JR70"/>
<dbReference type="EC" id="3.5.1.44" evidence="3"/>
<comment type="function">
    <text evidence="3">Probably deamidates glutamine residues to glutamate on methyl-accepting chemotaxis receptors (MCPs), playing an important role in chemotaxis.</text>
</comment>
<dbReference type="KEGG" id="nall:PP769_12465"/>
<dbReference type="HAMAP" id="MF_01440">
    <property type="entry name" value="CheD"/>
    <property type="match status" value="1"/>
</dbReference>
<evidence type="ECO:0000256" key="2">
    <source>
        <dbReference type="ARBA" id="ARBA00022801"/>
    </source>
</evidence>
<dbReference type="InterPro" id="IPR005659">
    <property type="entry name" value="Chemorcpt_Glu_NH3ase_CheD"/>
</dbReference>
<dbReference type="GO" id="GO:0050568">
    <property type="term" value="F:protein-glutamine glutaminase activity"/>
    <property type="evidence" value="ECO:0007669"/>
    <property type="project" value="UniProtKB-UniRule"/>
</dbReference>
<dbReference type="InterPro" id="IPR038592">
    <property type="entry name" value="CheD-like_sf"/>
</dbReference>
<reference evidence="4 5" key="1">
    <citation type="submission" date="2023-01" db="EMBL/GenBank/DDBJ databases">
        <title>Cultivation and genomic characterization of new, ubiquitous marine nitrite-oxidizing bacteria from the Nitrospirales.</title>
        <authorList>
            <person name="Mueller A.J."/>
            <person name="Daebeler A."/>
            <person name="Herbold C.W."/>
            <person name="Kirkegaard R.H."/>
            <person name="Daims H."/>
        </authorList>
    </citation>
    <scope>NUCLEOTIDE SEQUENCE [LARGE SCALE GENOMIC DNA]</scope>
    <source>
        <strain evidence="4 5">VA</strain>
    </source>
</reference>
<keyword evidence="2 3" id="KW-0378">Hydrolase</keyword>
<evidence type="ECO:0000256" key="3">
    <source>
        <dbReference type="HAMAP-Rule" id="MF_01440"/>
    </source>
</evidence>